<reference evidence="1" key="1">
    <citation type="submission" date="2020-11" db="EMBL/GenBank/DDBJ databases">
        <authorList>
            <person name="Tran Van P."/>
        </authorList>
    </citation>
    <scope>NUCLEOTIDE SEQUENCE</scope>
</reference>
<accession>A0A7R9MV00</accession>
<dbReference type="Proteomes" id="UP000728032">
    <property type="component" value="Unassembled WGS sequence"/>
</dbReference>
<dbReference type="EMBL" id="CAJPVJ010054178">
    <property type="protein sequence ID" value="CAG2183469.1"/>
    <property type="molecule type" value="Genomic_DNA"/>
</dbReference>
<evidence type="ECO:0000313" key="2">
    <source>
        <dbReference type="Proteomes" id="UP000728032"/>
    </source>
</evidence>
<keyword evidence="2" id="KW-1185">Reference proteome</keyword>
<feature type="non-terminal residue" evidence="1">
    <location>
        <position position="1"/>
    </location>
</feature>
<evidence type="ECO:0000313" key="1">
    <source>
        <dbReference type="EMBL" id="CAD7666453.1"/>
    </source>
</evidence>
<proteinExistence type="predicted"/>
<organism evidence="1">
    <name type="scientific">Oppiella nova</name>
    <dbReference type="NCBI Taxonomy" id="334625"/>
    <lineage>
        <taxon>Eukaryota</taxon>
        <taxon>Metazoa</taxon>
        <taxon>Ecdysozoa</taxon>
        <taxon>Arthropoda</taxon>
        <taxon>Chelicerata</taxon>
        <taxon>Arachnida</taxon>
        <taxon>Acari</taxon>
        <taxon>Acariformes</taxon>
        <taxon>Sarcoptiformes</taxon>
        <taxon>Oribatida</taxon>
        <taxon>Brachypylina</taxon>
        <taxon>Oppioidea</taxon>
        <taxon>Oppiidae</taxon>
        <taxon>Oppiella</taxon>
    </lineage>
</organism>
<dbReference type="InterPro" id="IPR046939">
    <property type="entry name" value="TPPII_C_sf"/>
</dbReference>
<protein>
    <submittedName>
        <fullName evidence="1">Uncharacterized protein</fullName>
    </submittedName>
</protein>
<dbReference type="Gene3D" id="1.25.40.710">
    <property type="match status" value="1"/>
</dbReference>
<name>A0A7R9MV00_9ACAR</name>
<sequence length="149" mass="17084">MRSYPLGTPNNNVSKGSYFTGCIKLADNYTRRKAEDFEFKYVIDSQPIDTSERNDTNESKISSDDQFNSAVNDLKISWVSILKGKASEDLFNELLETNESDVNQMRLLLARMRALDSDSRRSQHLYRQICLANKVLDLCKIHDLMASHV</sequence>
<dbReference type="AlphaFoldDB" id="A0A7R9MV00"/>
<gene>
    <name evidence="1" type="ORF">ONB1V03_LOCUS22889</name>
</gene>
<dbReference type="EMBL" id="OC969003">
    <property type="protein sequence ID" value="CAD7666453.1"/>
    <property type="molecule type" value="Genomic_DNA"/>
</dbReference>